<dbReference type="InterPro" id="IPR050060">
    <property type="entry name" value="Phosphoglucosamine_mutase"/>
</dbReference>
<evidence type="ECO:0000256" key="3">
    <source>
        <dbReference type="ARBA" id="ARBA00022553"/>
    </source>
</evidence>
<reference evidence="6" key="1">
    <citation type="journal article" date="2017" name="Gigascience">
        <title>The first near-complete assembly of the hexaploid bread wheat genome, Triticum aestivum.</title>
        <authorList>
            <person name="Zimin A.V."/>
            <person name="Puiu D."/>
            <person name="Hall R."/>
            <person name="Kingan S."/>
            <person name="Clavijo B.J."/>
            <person name="Salzberg S.L."/>
        </authorList>
    </citation>
    <scope>NUCLEOTIDE SEQUENCE</scope>
    <source>
        <tissue evidence="6">Leaf</tissue>
    </source>
</reference>
<dbReference type="AlphaFoldDB" id="A0A9R1N6K0"/>
<evidence type="ECO:0000256" key="1">
    <source>
        <dbReference type="ARBA" id="ARBA00001946"/>
    </source>
</evidence>
<dbReference type="Pfam" id="PF02878">
    <property type="entry name" value="PGM_PMM_I"/>
    <property type="match status" value="1"/>
</dbReference>
<feature type="domain" description="Alpha-D-phosphohexomutase alpha/beta/alpha" evidence="5">
    <location>
        <begin position="81"/>
        <end position="186"/>
    </location>
</feature>
<dbReference type="OrthoDB" id="1743979at2759"/>
<dbReference type="Proteomes" id="UP000815260">
    <property type="component" value="Chromosome 7B"/>
</dbReference>
<feature type="region of interest" description="Disordered" evidence="4">
    <location>
        <begin position="43"/>
        <end position="72"/>
    </location>
</feature>
<evidence type="ECO:0000256" key="2">
    <source>
        <dbReference type="ARBA" id="ARBA00010231"/>
    </source>
</evidence>
<feature type="region of interest" description="Disordered" evidence="4">
    <location>
        <begin position="1"/>
        <end position="30"/>
    </location>
</feature>
<proteinExistence type="inferred from homology"/>
<dbReference type="SUPFAM" id="SSF53738">
    <property type="entry name" value="Phosphoglucomutase, first 3 domains"/>
    <property type="match status" value="1"/>
</dbReference>
<sequence>MATIAAPPAALQPCEHARRPGGALRPPPRAWSGRRRCCQVIRATATSRGRPSATGSGQLESTALGASAGGEDGDVIRRLQNGPDVRGVALEGEKGRAVDLTPLAVEVIGESFGEWLRDQRPEGEDGEQLRVSVGRDPRLSGSRLSAVLFAGLAKAGCAVFDMGLATTPACFMSTILPRFSYDASIM</sequence>
<keyword evidence="3" id="KW-0597">Phosphoprotein</keyword>
<comment type="similarity">
    <text evidence="2">Belongs to the phosphohexose mutase family.</text>
</comment>
<name>A0A9R1N6K0_WHEAT</name>
<comment type="caution">
    <text evidence="6">The sequence shown here is derived from an EMBL/GenBank/DDBJ whole genome shotgun (WGS) entry which is preliminary data.</text>
</comment>
<organism evidence="6">
    <name type="scientific">Triticum aestivum</name>
    <name type="common">Wheat</name>
    <dbReference type="NCBI Taxonomy" id="4565"/>
    <lineage>
        <taxon>Eukaryota</taxon>
        <taxon>Viridiplantae</taxon>
        <taxon>Streptophyta</taxon>
        <taxon>Embryophyta</taxon>
        <taxon>Tracheophyta</taxon>
        <taxon>Spermatophyta</taxon>
        <taxon>Magnoliopsida</taxon>
        <taxon>Liliopsida</taxon>
        <taxon>Poales</taxon>
        <taxon>Poaceae</taxon>
        <taxon>BOP clade</taxon>
        <taxon>Pooideae</taxon>
        <taxon>Triticodae</taxon>
        <taxon>Triticeae</taxon>
        <taxon>Triticinae</taxon>
        <taxon>Triticum</taxon>
    </lineage>
</organism>
<dbReference type="Gene3D" id="3.40.120.10">
    <property type="entry name" value="Alpha-D-Glucose-1,6-Bisphosphate, subunit A, domain 3"/>
    <property type="match status" value="1"/>
</dbReference>
<accession>A0A9R1N6K0</accession>
<feature type="compositionally biased region" description="Polar residues" evidence="4">
    <location>
        <begin position="44"/>
        <end position="61"/>
    </location>
</feature>
<gene>
    <name evidence="6" type="ORF">CFC21_103605</name>
</gene>
<dbReference type="GO" id="GO:0016868">
    <property type="term" value="F:intramolecular phosphotransferase activity"/>
    <property type="evidence" value="ECO:0007669"/>
    <property type="project" value="InterPro"/>
</dbReference>
<dbReference type="GO" id="GO:0005975">
    <property type="term" value="P:carbohydrate metabolic process"/>
    <property type="evidence" value="ECO:0007669"/>
    <property type="project" value="InterPro"/>
</dbReference>
<dbReference type="EMBL" id="CM022230">
    <property type="protein sequence ID" value="KAF7102477.1"/>
    <property type="molecule type" value="Genomic_DNA"/>
</dbReference>
<reference evidence="6" key="2">
    <citation type="submission" date="2020-03" db="EMBL/GenBank/DDBJ databases">
        <title>The second near-complete assembly of the hexaploid bread wheat (Triticum aestivum) genome.</title>
        <authorList>
            <person name="Zimin A.V."/>
            <person name="Puiu D."/>
            <person name="Shumante A."/>
            <person name="Alonge M."/>
            <person name="Salzberg S.L."/>
        </authorList>
    </citation>
    <scope>NUCLEOTIDE SEQUENCE</scope>
    <source>
        <tissue evidence="6">Leaf</tissue>
    </source>
</reference>
<dbReference type="PANTHER" id="PTHR42946:SF2">
    <property type="entry name" value="PHOSPHOGLUCOMUTASE (ALPHA-D-GLUCOSE-1,6-BISPHOSPHATE-DEPENDENT)"/>
    <property type="match status" value="1"/>
</dbReference>
<comment type="cofactor">
    <cofactor evidence="1">
        <name>Mg(2+)</name>
        <dbReference type="ChEBI" id="CHEBI:18420"/>
    </cofactor>
</comment>
<evidence type="ECO:0000313" key="6">
    <source>
        <dbReference type="EMBL" id="KAF7102477.1"/>
    </source>
</evidence>
<evidence type="ECO:0000259" key="5">
    <source>
        <dbReference type="Pfam" id="PF02878"/>
    </source>
</evidence>
<evidence type="ECO:0000256" key="4">
    <source>
        <dbReference type="SAM" id="MobiDB-lite"/>
    </source>
</evidence>
<dbReference type="InterPro" id="IPR016055">
    <property type="entry name" value="A-D-PHexomutase_a/b/a-I/II/III"/>
</dbReference>
<feature type="non-terminal residue" evidence="6">
    <location>
        <position position="186"/>
    </location>
</feature>
<dbReference type="PANTHER" id="PTHR42946">
    <property type="entry name" value="PHOSPHOHEXOSE MUTASE"/>
    <property type="match status" value="1"/>
</dbReference>
<protein>
    <recommendedName>
        <fullName evidence="5">Alpha-D-phosphohexomutase alpha/beta/alpha domain-containing protein</fullName>
    </recommendedName>
</protein>
<dbReference type="InterPro" id="IPR005844">
    <property type="entry name" value="A-D-PHexomutase_a/b/a-I"/>
</dbReference>